<dbReference type="InterPro" id="IPR023210">
    <property type="entry name" value="NADP_OxRdtase_dom"/>
</dbReference>
<dbReference type="EMBL" id="CAMXCT020003290">
    <property type="protein sequence ID" value="CAL1156930.1"/>
    <property type="molecule type" value="Genomic_DNA"/>
</dbReference>
<evidence type="ECO:0000313" key="5">
    <source>
        <dbReference type="EMBL" id="CAI4003555.1"/>
    </source>
</evidence>
<reference evidence="6" key="2">
    <citation type="submission" date="2024-04" db="EMBL/GenBank/DDBJ databases">
        <authorList>
            <person name="Chen Y."/>
            <person name="Shah S."/>
            <person name="Dougan E. K."/>
            <person name="Thang M."/>
            <person name="Chan C."/>
        </authorList>
    </citation>
    <scope>NUCLEOTIDE SEQUENCE [LARGE SCALE GENOMIC DNA]</scope>
</reference>
<name>A0A9P1D5W9_9DINO</name>
<dbReference type="Pfam" id="PF00248">
    <property type="entry name" value="Aldo_ket_red"/>
    <property type="match status" value="1"/>
</dbReference>
<protein>
    <submittedName>
        <fullName evidence="7">Aldo-keto reductase family 1 member A1-B (Alcoho l dehydrogenase [NADP(+)] B) (Aldehyde reductase-B)</fullName>
    </submittedName>
</protein>
<keyword evidence="8" id="KW-1185">Reference proteome</keyword>
<sequence length="196" mass="21286">MLIHFPADFGKNGSRKERQVEWKALEAWAKSGKAKAIGISHYCRRQLDDILQVASVPVAVNQVQYHVGMGTAGRLATDDKSYMKQKGVLYQSFSPLCGPCDPPDNKELLTGSLVTTIGKHYNKTGPQVALRWLVQQGIPVIPKSHVAAHQKENSEIFDFELNEQDMALLTAATRPAVGGGPSASDSGDCGIEELVV</sequence>
<dbReference type="Proteomes" id="UP001152797">
    <property type="component" value="Unassembled WGS sequence"/>
</dbReference>
<evidence type="ECO:0000313" key="8">
    <source>
        <dbReference type="Proteomes" id="UP001152797"/>
    </source>
</evidence>
<dbReference type="SUPFAM" id="SSF51430">
    <property type="entry name" value="NAD(P)-linked oxidoreductase"/>
    <property type="match status" value="1"/>
</dbReference>
<evidence type="ECO:0000313" key="6">
    <source>
        <dbReference type="EMBL" id="CAL1156930.1"/>
    </source>
</evidence>
<proteinExistence type="inferred from homology"/>
<dbReference type="InterPro" id="IPR036812">
    <property type="entry name" value="NAD(P)_OxRdtase_dom_sf"/>
</dbReference>
<evidence type="ECO:0000259" key="4">
    <source>
        <dbReference type="Pfam" id="PF00248"/>
    </source>
</evidence>
<gene>
    <name evidence="5" type="ORF">C1SCF055_LOCUS29417</name>
</gene>
<dbReference type="GO" id="GO:0016616">
    <property type="term" value="F:oxidoreductase activity, acting on the CH-OH group of donors, NAD or NADP as acceptor"/>
    <property type="evidence" value="ECO:0007669"/>
    <property type="project" value="UniProtKB-ARBA"/>
</dbReference>
<feature type="domain" description="NADP-dependent oxidoreductase" evidence="4">
    <location>
        <begin position="22"/>
        <end position="172"/>
    </location>
</feature>
<dbReference type="EMBL" id="CAMXCT010003290">
    <property type="protein sequence ID" value="CAI4003555.1"/>
    <property type="molecule type" value="Genomic_DNA"/>
</dbReference>
<dbReference type="CDD" id="cd19071">
    <property type="entry name" value="AKR_AKR1-5-like"/>
    <property type="match status" value="1"/>
</dbReference>
<keyword evidence="3" id="KW-0560">Oxidoreductase</keyword>
<dbReference type="PRINTS" id="PR00069">
    <property type="entry name" value="ALDKETRDTASE"/>
</dbReference>
<evidence type="ECO:0000313" key="7">
    <source>
        <dbReference type="EMBL" id="CAL4790867.1"/>
    </source>
</evidence>
<evidence type="ECO:0000256" key="2">
    <source>
        <dbReference type="ARBA" id="ARBA00022857"/>
    </source>
</evidence>
<dbReference type="OrthoDB" id="416253at2759"/>
<comment type="similarity">
    <text evidence="1">Belongs to the aldo/keto reductase family.</text>
</comment>
<dbReference type="AlphaFoldDB" id="A0A9P1D5W9"/>
<keyword evidence="2" id="KW-0521">NADP</keyword>
<comment type="caution">
    <text evidence="5">The sequence shown here is derived from an EMBL/GenBank/DDBJ whole genome shotgun (WGS) entry which is preliminary data.</text>
</comment>
<evidence type="ECO:0000256" key="1">
    <source>
        <dbReference type="ARBA" id="ARBA00007905"/>
    </source>
</evidence>
<dbReference type="PANTHER" id="PTHR43827:SF3">
    <property type="entry name" value="NADP-DEPENDENT OXIDOREDUCTASE DOMAIN-CONTAINING PROTEIN"/>
    <property type="match status" value="1"/>
</dbReference>
<dbReference type="PANTHER" id="PTHR43827">
    <property type="entry name" value="2,5-DIKETO-D-GLUCONIC ACID REDUCTASE"/>
    <property type="match status" value="1"/>
</dbReference>
<dbReference type="InterPro" id="IPR020471">
    <property type="entry name" value="AKR"/>
</dbReference>
<reference evidence="5" key="1">
    <citation type="submission" date="2022-10" db="EMBL/GenBank/DDBJ databases">
        <authorList>
            <person name="Chen Y."/>
            <person name="Dougan E. K."/>
            <person name="Chan C."/>
            <person name="Rhodes N."/>
            <person name="Thang M."/>
        </authorList>
    </citation>
    <scope>NUCLEOTIDE SEQUENCE</scope>
</reference>
<accession>A0A9P1D5W9</accession>
<dbReference type="EMBL" id="CAMXCT030003290">
    <property type="protein sequence ID" value="CAL4790867.1"/>
    <property type="molecule type" value="Genomic_DNA"/>
</dbReference>
<evidence type="ECO:0000256" key="3">
    <source>
        <dbReference type="ARBA" id="ARBA00023002"/>
    </source>
</evidence>
<organism evidence="5">
    <name type="scientific">Cladocopium goreaui</name>
    <dbReference type="NCBI Taxonomy" id="2562237"/>
    <lineage>
        <taxon>Eukaryota</taxon>
        <taxon>Sar</taxon>
        <taxon>Alveolata</taxon>
        <taxon>Dinophyceae</taxon>
        <taxon>Suessiales</taxon>
        <taxon>Symbiodiniaceae</taxon>
        <taxon>Cladocopium</taxon>
    </lineage>
</organism>
<dbReference type="Gene3D" id="3.20.20.100">
    <property type="entry name" value="NADP-dependent oxidoreductase domain"/>
    <property type="match status" value="1"/>
</dbReference>